<organism evidence="1 2">
    <name type="scientific">Lynx canadensis</name>
    <name type="common">Canada lynx</name>
    <name type="synonym">Felis canadensis</name>
    <dbReference type="NCBI Taxonomy" id="61383"/>
    <lineage>
        <taxon>Eukaryota</taxon>
        <taxon>Metazoa</taxon>
        <taxon>Chordata</taxon>
        <taxon>Craniata</taxon>
        <taxon>Vertebrata</taxon>
        <taxon>Euteleostomi</taxon>
        <taxon>Mammalia</taxon>
        <taxon>Eutheria</taxon>
        <taxon>Laurasiatheria</taxon>
        <taxon>Carnivora</taxon>
        <taxon>Feliformia</taxon>
        <taxon>Felidae</taxon>
        <taxon>Felinae</taxon>
        <taxon>Lynx</taxon>
    </lineage>
</organism>
<keyword evidence="2" id="KW-1185">Reference proteome</keyword>
<sequence>MASVGTLAFDEYGRPFLIIKDQDRKSRLMGLEALKGQLSPADG</sequence>
<evidence type="ECO:0000313" key="1">
    <source>
        <dbReference type="Ensembl" id="ENSLCNP00005002201.1"/>
    </source>
</evidence>
<accession>A0A667FJF2</accession>
<evidence type="ECO:0000313" key="2">
    <source>
        <dbReference type="Proteomes" id="UP000472241"/>
    </source>
</evidence>
<dbReference type="Ensembl" id="ENSLCNT00005002549.1">
    <property type="protein sequence ID" value="ENSLCNP00005002201.1"/>
    <property type="gene ID" value="ENSLCNG00005001619.1"/>
</dbReference>
<name>A0A667FJF2_LYNCA</name>
<dbReference type="Proteomes" id="UP000472241">
    <property type="component" value="Unplaced"/>
</dbReference>
<dbReference type="AlphaFoldDB" id="A0A667FJF2"/>
<reference evidence="1" key="2">
    <citation type="submission" date="2025-09" db="UniProtKB">
        <authorList>
            <consortium name="Ensembl"/>
        </authorList>
    </citation>
    <scope>IDENTIFICATION</scope>
</reference>
<evidence type="ECO:0008006" key="3">
    <source>
        <dbReference type="Google" id="ProtNLM"/>
    </source>
</evidence>
<protein>
    <recommendedName>
        <fullName evidence="3">Chaperonin containing TCP1 subunit 5</fullName>
    </recommendedName>
</protein>
<proteinExistence type="predicted"/>
<reference evidence="1" key="1">
    <citation type="submission" date="2025-08" db="UniProtKB">
        <authorList>
            <consortium name="Ensembl"/>
        </authorList>
    </citation>
    <scope>IDENTIFICATION</scope>
</reference>